<evidence type="ECO:0000256" key="5">
    <source>
        <dbReference type="ARBA" id="ARBA00022519"/>
    </source>
</evidence>
<dbReference type="PRINTS" id="PR01490">
    <property type="entry name" value="RTXTOXIND"/>
</dbReference>
<keyword evidence="4 9" id="KW-1003">Cell membrane</keyword>
<dbReference type="Proteomes" id="UP000839610">
    <property type="component" value="Unassembled WGS sequence"/>
</dbReference>
<dbReference type="Pfam" id="PF25917">
    <property type="entry name" value="BSH_RND"/>
    <property type="match status" value="1"/>
</dbReference>
<dbReference type="AlphaFoldDB" id="A0A5U3IVL0"/>
<dbReference type="GO" id="GO:0005886">
    <property type="term" value="C:plasma membrane"/>
    <property type="evidence" value="ECO:0007669"/>
    <property type="project" value="UniProtKB-SubCell"/>
</dbReference>
<organism evidence="12">
    <name type="scientific">Salmonella enterica</name>
    <name type="common">Salmonella choleraesuis</name>
    <dbReference type="NCBI Taxonomy" id="28901"/>
    <lineage>
        <taxon>Bacteria</taxon>
        <taxon>Pseudomonadati</taxon>
        <taxon>Pseudomonadota</taxon>
        <taxon>Gammaproteobacteria</taxon>
        <taxon>Enterobacterales</taxon>
        <taxon>Enterobacteriaceae</taxon>
        <taxon>Salmonella</taxon>
    </lineage>
</organism>
<dbReference type="PANTHER" id="PTHR30386">
    <property type="entry name" value="MEMBRANE FUSION SUBUNIT OF EMRAB-TOLC MULTIDRUG EFFLUX PUMP"/>
    <property type="match status" value="1"/>
</dbReference>
<evidence type="ECO:0000259" key="11">
    <source>
        <dbReference type="Pfam" id="PF26002"/>
    </source>
</evidence>
<keyword evidence="8 9" id="KW-0472">Membrane</keyword>
<comment type="caution">
    <text evidence="12">The sequence shown here is derived from an EMBL/GenBank/DDBJ whole genome shotgun (WGS) entry which is preliminary data.</text>
</comment>
<feature type="domain" description="AprE-like beta-barrel" evidence="11">
    <location>
        <begin position="311"/>
        <end position="393"/>
    </location>
</feature>
<proteinExistence type="inferred from homology"/>
<sequence>MLKIRKNNDVIYNFIITFVFFSLIAVICFCKVDIVIHGRGYLQIKYKNILIEHPDGGRIKSLLVREGDMVKKGQLLATIDNSYIAEESAKTMQQKKSVQIRILRLDSEIKNIPFSIPEKINDDERKYYISEADIYNSDMKSYRDEIESSESIEQKKRTELESNIIKSQGLEKELEYAEKQMKLVGNLVNMQAAAKGTLLMKQAEYQRIKNELAYNQSMKSVLQAEVDTATFETEKIKSKFKKDKNEELLKNQEMLMEINARMVGVNARKIQSEIYSPVNGRIQKLFKSNPGSVLSAGGALFEITPDNVPVIAVVKLDTKDREKVWQGMTATIDIGGTGGVKSKPVSGSVELISADSLTDDRGIRYYQADILMNIKGNRELYPGMVVDAYIRTGRRSIAEYIFAPVFNGAKVAFSEQ</sequence>
<dbReference type="InterPro" id="IPR058982">
    <property type="entry name" value="Beta-barrel_AprE"/>
</dbReference>
<keyword evidence="5 9" id="KW-0997">Cell inner membrane</keyword>
<evidence type="ECO:0000256" key="9">
    <source>
        <dbReference type="RuleBase" id="RU365093"/>
    </source>
</evidence>
<dbReference type="InterPro" id="IPR010129">
    <property type="entry name" value="T1SS_HlyD"/>
</dbReference>
<comment type="subcellular location">
    <subcellularLocation>
        <location evidence="1 9">Cell inner membrane</location>
        <topology evidence="1 9">Single-pass membrane protein</topology>
    </subcellularLocation>
</comment>
<reference evidence="12" key="1">
    <citation type="submission" date="2018-07" db="EMBL/GenBank/DDBJ databases">
        <authorList>
            <consortium name="GenomeTrakr network: Whole genome sequencing for foodborne pathogen traceback"/>
        </authorList>
    </citation>
    <scope>NUCLEOTIDE SEQUENCE [LARGE SCALE GENOMIC DNA]</scope>
    <source>
        <strain evidence="12">FDA00008842</strain>
    </source>
</reference>
<dbReference type="Gene3D" id="2.40.50.100">
    <property type="match status" value="1"/>
</dbReference>
<comment type="similarity">
    <text evidence="2 9">Belongs to the membrane fusion protein (MFP) (TC 8.A.1) family.</text>
</comment>
<dbReference type="EMBL" id="AAGLUV010000030">
    <property type="protein sequence ID" value="EBP4586389.1"/>
    <property type="molecule type" value="Genomic_DNA"/>
</dbReference>
<keyword evidence="3 9" id="KW-0813">Transport</keyword>
<evidence type="ECO:0000259" key="10">
    <source>
        <dbReference type="Pfam" id="PF25917"/>
    </source>
</evidence>
<gene>
    <name evidence="12" type="ORF">VH79_25050</name>
</gene>
<keyword evidence="7 9" id="KW-1133">Transmembrane helix</keyword>
<accession>A0A5U3IVL0</accession>
<evidence type="ECO:0000256" key="6">
    <source>
        <dbReference type="ARBA" id="ARBA00022692"/>
    </source>
</evidence>
<dbReference type="NCBIfam" id="TIGR01843">
    <property type="entry name" value="type_I_hlyD"/>
    <property type="match status" value="1"/>
</dbReference>
<evidence type="ECO:0000256" key="7">
    <source>
        <dbReference type="ARBA" id="ARBA00022989"/>
    </source>
</evidence>
<protein>
    <recommendedName>
        <fullName evidence="9">Membrane fusion protein (MFP) family protein</fullName>
    </recommendedName>
</protein>
<feature type="domain" description="Multidrug resistance protein MdtA-like barrel-sandwich hybrid" evidence="10">
    <location>
        <begin position="57"/>
        <end position="299"/>
    </location>
</feature>
<dbReference type="InterPro" id="IPR050739">
    <property type="entry name" value="MFP"/>
</dbReference>
<feature type="transmembrane region" description="Helical" evidence="9">
    <location>
        <begin position="12"/>
        <end position="36"/>
    </location>
</feature>
<dbReference type="InterPro" id="IPR058625">
    <property type="entry name" value="MdtA-like_BSH"/>
</dbReference>
<keyword evidence="6 9" id="KW-0812">Transmembrane</keyword>
<evidence type="ECO:0000256" key="3">
    <source>
        <dbReference type="ARBA" id="ARBA00022448"/>
    </source>
</evidence>
<evidence type="ECO:0000256" key="4">
    <source>
        <dbReference type="ARBA" id="ARBA00022475"/>
    </source>
</evidence>
<dbReference type="PANTHER" id="PTHR30386:SF17">
    <property type="entry name" value="ALKALINE PROTEASE SECRETION PROTEIN APRE"/>
    <property type="match status" value="1"/>
</dbReference>
<evidence type="ECO:0000256" key="2">
    <source>
        <dbReference type="ARBA" id="ARBA00009477"/>
    </source>
</evidence>
<evidence type="ECO:0000313" key="12">
    <source>
        <dbReference type="EMBL" id="EBP4586389.1"/>
    </source>
</evidence>
<name>A0A5U3IVL0_SALER</name>
<evidence type="ECO:0000256" key="1">
    <source>
        <dbReference type="ARBA" id="ARBA00004377"/>
    </source>
</evidence>
<evidence type="ECO:0000256" key="8">
    <source>
        <dbReference type="ARBA" id="ARBA00023136"/>
    </source>
</evidence>
<dbReference type="GO" id="GO:0015031">
    <property type="term" value="P:protein transport"/>
    <property type="evidence" value="ECO:0007669"/>
    <property type="project" value="InterPro"/>
</dbReference>
<dbReference type="Pfam" id="PF26002">
    <property type="entry name" value="Beta-barrel_AprE"/>
    <property type="match status" value="1"/>
</dbReference>